<evidence type="ECO:0000313" key="1">
    <source>
        <dbReference type="EMBL" id="CAI0418264.1"/>
    </source>
</evidence>
<comment type="caution">
    <text evidence="1">The sequence shown here is derived from an EMBL/GenBank/DDBJ whole genome shotgun (WGS) entry which is preliminary data.</text>
</comment>
<evidence type="ECO:0000313" key="2">
    <source>
        <dbReference type="Proteomes" id="UP001154282"/>
    </source>
</evidence>
<accession>A0AAV0K9X2</accession>
<dbReference type="Proteomes" id="UP001154282">
    <property type="component" value="Unassembled WGS sequence"/>
</dbReference>
<protein>
    <submittedName>
        <fullName evidence="1">Uncharacterized protein</fullName>
    </submittedName>
</protein>
<organism evidence="1 2">
    <name type="scientific">Linum tenue</name>
    <dbReference type="NCBI Taxonomy" id="586396"/>
    <lineage>
        <taxon>Eukaryota</taxon>
        <taxon>Viridiplantae</taxon>
        <taxon>Streptophyta</taxon>
        <taxon>Embryophyta</taxon>
        <taxon>Tracheophyta</taxon>
        <taxon>Spermatophyta</taxon>
        <taxon>Magnoliopsida</taxon>
        <taxon>eudicotyledons</taxon>
        <taxon>Gunneridae</taxon>
        <taxon>Pentapetalae</taxon>
        <taxon>rosids</taxon>
        <taxon>fabids</taxon>
        <taxon>Malpighiales</taxon>
        <taxon>Linaceae</taxon>
        <taxon>Linum</taxon>
    </lineage>
</organism>
<name>A0AAV0K9X2_9ROSI</name>
<proteinExistence type="predicted"/>
<keyword evidence="2" id="KW-1185">Reference proteome</keyword>
<reference evidence="1" key="1">
    <citation type="submission" date="2022-08" db="EMBL/GenBank/DDBJ databases">
        <authorList>
            <person name="Gutierrez-Valencia J."/>
        </authorList>
    </citation>
    <scope>NUCLEOTIDE SEQUENCE</scope>
</reference>
<dbReference type="AlphaFoldDB" id="A0AAV0K9X2"/>
<gene>
    <name evidence="1" type="ORF">LITE_LOCUS17601</name>
</gene>
<sequence length="67" mass="8050">MNDKRGYSYSSKFQQYYCDHYICMGEDDLFSLPRALVDSETQDEGHRLLLKPQQKMIFKLFFLFSLL</sequence>
<dbReference type="EMBL" id="CAMGYJ010000005">
    <property type="protein sequence ID" value="CAI0418264.1"/>
    <property type="molecule type" value="Genomic_DNA"/>
</dbReference>